<reference evidence="3" key="1">
    <citation type="submission" date="2016-11" db="EMBL/GenBank/DDBJ databases">
        <title>Dehalogenimonas formicexedens sp. nov., a chlorinated alkane respiring bacterium isolated from contaminated groundwater.</title>
        <authorList>
            <person name="Key T.A."/>
            <person name="Bowman K.S."/>
            <person name="Lee I."/>
            <person name="Chun J."/>
            <person name="Albuquerque L."/>
            <person name="da Costa M.S."/>
            <person name="Rainey F.A."/>
            <person name="Moe W.M."/>
        </authorList>
    </citation>
    <scope>NUCLEOTIDE SEQUENCE [LARGE SCALE GENOMIC DNA]</scope>
    <source>
        <strain evidence="3">NSZ-14</strain>
    </source>
</reference>
<dbReference type="STRING" id="1839801.Dform_01586"/>
<organism evidence="2 3">
    <name type="scientific">Dehalogenimonas formicexedens</name>
    <dbReference type="NCBI Taxonomy" id="1839801"/>
    <lineage>
        <taxon>Bacteria</taxon>
        <taxon>Bacillati</taxon>
        <taxon>Chloroflexota</taxon>
        <taxon>Dehalococcoidia</taxon>
        <taxon>Dehalococcoidales</taxon>
        <taxon>Dehalococcoidaceae</taxon>
        <taxon>Dehalogenimonas</taxon>
    </lineage>
</organism>
<dbReference type="EMBL" id="CP018258">
    <property type="protein sequence ID" value="APV44907.1"/>
    <property type="molecule type" value="Genomic_DNA"/>
</dbReference>
<dbReference type="RefSeq" id="WP_076004518.1">
    <property type="nucleotide sequence ID" value="NZ_CP018258.1"/>
</dbReference>
<dbReference type="AlphaFoldDB" id="A0A1P8F8W3"/>
<feature type="domain" description="YgjP-like metallopeptidase" evidence="1">
    <location>
        <begin position="15"/>
        <end position="218"/>
    </location>
</feature>
<evidence type="ECO:0000313" key="2">
    <source>
        <dbReference type="EMBL" id="APV44907.1"/>
    </source>
</evidence>
<keyword evidence="3" id="KW-1185">Reference proteome</keyword>
<dbReference type="Gene3D" id="3.30.2010.10">
    <property type="entry name" value="Metalloproteases ('zincins'), catalytic domain"/>
    <property type="match status" value="1"/>
</dbReference>
<evidence type="ECO:0000259" key="1">
    <source>
        <dbReference type="Pfam" id="PF01863"/>
    </source>
</evidence>
<dbReference type="CDD" id="cd07344">
    <property type="entry name" value="M48_yhfN_like"/>
    <property type="match status" value="1"/>
</dbReference>
<accession>A0A1P8F8W3</accession>
<gene>
    <name evidence="2" type="ORF">Dform_01586</name>
</gene>
<evidence type="ECO:0000313" key="3">
    <source>
        <dbReference type="Proteomes" id="UP000185934"/>
    </source>
</evidence>
<dbReference type="InterPro" id="IPR002725">
    <property type="entry name" value="YgjP-like_metallopeptidase"/>
</dbReference>
<sequence>MNLKTEITLIRSCRRTLAIELRPDSTLLVRAPRRLSLKEIHRFILGHESWITRKKAELASRPEPAKKQFLEGEEFPVQGQSCRLKLVESASSCVNLSGNRLVFPIQLLPTARESLTKWYREYARSYITDRVRHYARIMACCPSSLRITSPRRRWGSCGPADSLNFNWRLVMAPPEIIDYVVVHELAHIRYKHHGPEFWRFVGAYFPGHKNARRWLKDHGHQLDF</sequence>
<proteinExistence type="predicted"/>
<name>A0A1P8F8W3_9CHLR</name>
<dbReference type="PANTHER" id="PTHR30399">
    <property type="entry name" value="UNCHARACTERIZED PROTEIN YGJP"/>
    <property type="match status" value="1"/>
</dbReference>
<dbReference type="OrthoDB" id="9811177at2"/>
<dbReference type="InterPro" id="IPR053136">
    <property type="entry name" value="UTP_pyrophosphatase-like"/>
</dbReference>
<dbReference type="KEGG" id="dfo:Dform_01586"/>
<dbReference type="PANTHER" id="PTHR30399:SF1">
    <property type="entry name" value="UTP PYROPHOSPHATASE"/>
    <property type="match status" value="1"/>
</dbReference>
<protein>
    <recommendedName>
        <fullName evidence="1">YgjP-like metallopeptidase domain-containing protein</fullName>
    </recommendedName>
</protein>
<dbReference type="Pfam" id="PF01863">
    <property type="entry name" value="YgjP-like"/>
    <property type="match status" value="1"/>
</dbReference>
<dbReference type="Proteomes" id="UP000185934">
    <property type="component" value="Chromosome"/>
</dbReference>